<dbReference type="GO" id="GO:1903785">
    <property type="term" value="P:L-valine transmembrane transport"/>
    <property type="evidence" value="ECO:0007669"/>
    <property type="project" value="TreeGrafter"/>
</dbReference>
<dbReference type="Pfam" id="PF03591">
    <property type="entry name" value="AzlC"/>
    <property type="match status" value="1"/>
</dbReference>
<dbReference type="PANTHER" id="PTHR34979:SF1">
    <property type="entry name" value="INNER MEMBRANE PROTEIN YGAZ"/>
    <property type="match status" value="1"/>
</dbReference>
<evidence type="ECO:0000256" key="8">
    <source>
        <dbReference type="SAM" id="Phobius"/>
    </source>
</evidence>
<evidence type="ECO:0000256" key="5">
    <source>
        <dbReference type="ARBA" id="ARBA00022692"/>
    </source>
</evidence>
<feature type="transmembrane region" description="Helical" evidence="8">
    <location>
        <begin position="57"/>
        <end position="75"/>
    </location>
</feature>
<comment type="subcellular location">
    <subcellularLocation>
        <location evidence="1">Cell membrane</location>
        <topology evidence="1">Multi-pass membrane protein</topology>
    </subcellularLocation>
</comment>
<dbReference type="InterPro" id="IPR011606">
    <property type="entry name" value="Brnchd-chn_aa_trnsp_permease"/>
</dbReference>
<evidence type="ECO:0000256" key="7">
    <source>
        <dbReference type="ARBA" id="ARBA00023136"/>
    </source>
</evidence>
<dbReference type="RefSeq" id="WP_040141567.1">
    <property type="nucleotide sequence ID" value="NZ_CP006990.1"/>
</dbReference>
<feature type="transmembrane region" description="Helical" evidence="8">
    <location>
        <begin position="26"/>
        <end position="45"/>
    </location>
</feature>
<sequence>MTSASSGGSNVRKNEIWAELSGGMRAIAPLVAAVIPIGLVFGAVAATKGLSPLETGLMSALVFAGGSQFVAMDIWTHPASWTSLGFAALLVNIRHVLMGASIVTKMQAFSPRARYLSVLFLADEIWAMAEFRAGAARLKPAWFAGLAAPFYLAWVLSGLAGATLGTFLGEPATLGLDFAFPAVFIVLVMGFWKGRETGAVLLASAAAAVLTHHFVPGVWYVAAGALAGVAAASFNGMRRLEVTP</sequence>
<evidence type="ECO:0000313" key="10">
    <source>
        <dbReference type="Proteomes" id="UP000027180"/>
    </source>
</evidence>
<keyword evidence="4" id="KW-1003">Cell membrane</keyword>
<dbReference type="Proteomes" id="UP000027180">
    <property type="component" value="Plasmid pRetIE4771d"/>
</dbReference>
<evidence type="ECO:0000256" key="3">
    <source>
        <dbReference type="ARBA" id="ARBA00022448"/>
    </source>
</evidence>
<evidence type="ECO:0000313" key="9">
    <source>
        <dbReference type="EMBL" id="AIC30651.1"/>
    </source>
</evidence>
<dbReference type="PANTHER" id="PTHR34979">
    <property type="entry name" value="INNER MEMBRANE PROTEIN YGAZ"/>
    <property type="match status" value="1"/>
</dbReference>
<protein>
    <submittedName>
        <fullName evidence="9">Branched-chain amino acid transporter AzlC-like protein</fullName>
    </submittedName>
</protein>
<name>A0A060IGB0_RHIET</name>
<feature type="transmembrane region" description="Helical" evidence="8">
    <location>
        <begin position="174"/>
        <end position="192"/>
    </location>
</feature>
<reference evidence="9 10" key="1">
    <citation type="submission" date="2013-12" db="EMBL/GenBank/DDBJ databases">
        <title>Complete genome sequence of Rhizobium etli bv. mimosae IE4771.</title>
        <authorList>
            <person name="Bustos P."/>
            <person name="Santamaria R.I."/>
            <person name="Lozano L."/>
            <person name="Ormeno-Orrillo E."/>
            <person name="Rogel M.A."/>
            <person name="Romero D."/>
            <person name="Cevallos M.A."/>
            <person name="Martinez-Romero E."/>
            <person name="Gonzalez V."/>
        </authorList>
    </citation>
    <scope>NUCLEOTIDE SEQUENCE [LARGE SCALE GENOMIC DNA]</scope>
    <source>
        <strain evidence="9 10">IE4771</strain>
        <plasmid evidence="10">Plasmid pRetIE4771d</plasmid>
    </source>
</reference>
<feature type="transmembrane region" description="Helical" evidence="8">
    <location>
        <begin position="141"/>
        <end position="162"/>
    </location>
</feature>
<keyword evidence="5 8" id="KW-0812">Transmembrane</keyword>
<proteinExistence type="inferred from homology"/>
<evidence type="ECO:0000256" key="1">
    <source>
        <dbReference type="ARBA" id="ARBA00004651"/>
    </source>
</evidence>
<organism evidence="9 10">
    <name type="scientific">Rhizobium etli bv. mimosae str. IE4771</name>
    <dbReference type="NCBI Taxonomy" id="1432050"/>
    <lineage>
        <taxon>Bacteria</taxon>
        <taxon>Pseudomonadati</taxon>
        <taxon>Pseudomonadota</taxon>
        <taxon>Alphaproteobacteria</taxon>
        <taxon>Hyphomicrobiales</taxon>
        <taxon>Rhizobiaceae</taxon>
        <taxon>Rhizobium/Agrobacterium group</taxon>
        <taxon>Rhizobium</taxon>
    </lineage>
</organism>
<dbReference type="EMBL" id="CP006990">
    <property type="protein sequence ID" value="AIC30651.1"/>
    <property type="molecule type" value="Genomic_DNA"/>
</dbReference>
<dbReference type="HOGENOM" id="CLU_065777_2_1_5"/>
<comment type="similarity">
    <text evidence="2">Belongs to the AzlC family.</text>
</comment>
<evidence type="ECO:0000256" key="2">
    <source>
        <dbReference type="ARBA" id="ARBA00010735"/>
    </source>
</evidence>
<keyword evidence="7 8" id="KW-0472">Membrane</keyword>
<keyword evidence="3" id="KW-0813">Transport</keyword>
<geneLocation type="plasmid" evidence="9 10">
    <name>pRetIE4771d</name>
</geneLocation>
<evidence type="ECO:0000256" key="4">
    <source>
        <dbReference type="ARBA" id="ARBA00022475"/>
    </source>
</evidence>
<dbReference type="KEGG" id="rei:IE4771_PD00096"/>
<feature type="transmembrane region" description="Helical" evidence="8">
    <location>
        <begin position="81"/>
        <end position="103"/>
    </location>
</feature>
<keyword evidence="6 8" id="KW-1133">Transmembrane helix</keyword>
<evidence type="ECO:0000256" key="6">
    <source>
        <dbReference type="ARBA" id="ARBA00022989"/>
    </source>
</evidence>
<keyword evidence="9" id="KW-0614">Plasmid</keyword>
<dbReference type="AlphaFoldDB" id="A0A060IGB0"/>
<accession>A0A060IGB0</accession>
<gene>
    <name evidence="9" type="ORF">IE4771_PD00096</name>
</gene>
<dbReference type="GO" id="GO:0005886">
    <property type="term" value="C:plasma membrane"/>
    <property type="evidence" value="ECO:0007669"/>
    <property type="project" value="UniProtKB-SubCell"/>
</dbReference>